<dbReference type="EMBL" id="JATAAI010000015">
    <property type="protein sequence ID" value="KAK1740822.1"/>
    <property type="molecule type" value="Genomic_DNA"/>
</dbReference>
<dbReference type="PANTHER" id="PTHR41244">
    <property type="entry name" value="RHAMNAN SYNTHESIS F"/>
    <property type="match status" value="1"/>
</dbReference>
<name>A0AAD8Y792_9STRA</name>
<proteinExistence type="predicted"/>
<evidence type="ECO:0000313" key="2">
    <source>
        <dbReference type="Proteomes" id="UP001224775"/>
    </source>
</evidence>
<dbReference type="Proteomes" id="UP001224775">
    <property type="component" value="Unassembled WGS sequence"/>
</dbReference>
<gene>
    <name evidence="1" type="ORF">QTG54_008917</name>
</gene>
<keyword evidence="2" id="KW-1185">Reference proteome</keyword>
<sequence length="490" mass="56864">MDPIAATKAAEVLAPSPPPPLRRQRRGAIYVQRTLLFTISFVILSLLKLEPLARNSVQNHNNEIDMPHNRDIDTPHLLPKEDTTQQNEIKAENFLPRVLAFVFPQFHKDSLNDRIWGEGFTDWDSLRNAPEKNRLGFKIPRPTELGYYNYSEAEPRRKQGELANQYGIDGFIFHHYWFNDEAHPGPNLHEPLVNMLKDGYPDVPFALHWCAQKWIVTWNAKVAPDFKFPEPDVLQTQKFPEGEEKIKEHYDWLKQFFHHPNYIKVDGKPLFLLYEKKRGHLHWLPKLRELAKLDGFPGLYFVVGISKPHEHLLEVKDEEFEETVRGMNVYKGRVLGKNLFDKVLAYPNPSDWAKGRSLEIPSWCTDNIDGGDKNKLMRGVEIAGIINSFDNTPRRNYEDAHLFATGEPDEVVELFRKSLDSALYYEACCFSDINDRLSKVQKEDDRFIVINAMNEWGEGMALEPSDVYGRKFLETIRDTKDAISKSRCSR</sequence>
<dbReference type="InterPro" id="IPR032719">
    <property type="entry name" value="WbsX"/>
</dbReference>
<dbReference type="AlphaFoldDB" id="A0AAD8Y792"/>
<accession>A0AAD8Y792</accession>
<organism evidence="1 2">
    <name type="scientific">Skeletonema marinoi</name>
    <dbReference type="NCBI Taxonomy" id="267567"/>
    <lineage>
        <taxon>Eukaryota</taxon>
        <taxon>Sar</taxon>
        <taxon>Stramenopiles</taxon>
        <taxon>Ochrophyta</taxon>
        <taxon>Bacillariophyta</taxon>
        <taxon>Coscinodiscophyceae</taxon>
        <taxon>Thalassiosirophycidae</taxon>
        <taxon>Thalassiosirales</taxon>
        <taxon>Skeletonemataceae</taxon>
        <taxon>Skeletonema</taxon>
        <taxon>Skeletonema marinoi-dohrnii complex</taxon>
    </lineage>
</organism>
<dbReference type="Gene3D" id="3.20.20.80">
    <property type="entry name" value="Glycosidases"/>
    <property type="match status" value="1"/>
</dbReference>
<protein>
    <submittedName>
        <fullName evidence="1">WbsX-like glycosyltransferase</fullName>
    </submittedName>
</protein>
<comment type="caution">
    <text evidence="1">The sequence shown here is derived from an EMBL/GenBank/DDBJ whole genome shotgun (WGS) entry which is preliminary data.</text>
</comment>
<reference evidence="1" key="1">
    <citation type="submission" date="2023-06" db="EMBL/GenBank/DDBJ databases">
        <title>Survivors Of The Sea: Transcriptome response of Skeletonema marinoi to long-term dormancy.</title>
        <authorList>
            <person name="Pinder M.I.M."/>
            <person name="Kourtchenko O."/>
            <person name="Robertson E.K."/>
            <person name="Larsson T."/>
            <person name="Maumus F."/>
            <person name="Osuna-Cruz C.M."/>
            <person name="Vancaester E."/>
            <person name="Stenow R."/>
            <person name="Vandepoele K."/>
            <person name="Ploug H."/>
            <person name="Bruchert V."/>
            <person name="Godhe A."/>
            <person name="Topel M."/>
        </authorList>
    </citation>
    <scope>NUCLEOTIDE SEQUENCE</scope>
    <source>
        <strain evidence="1">R05AC</strain>
    </source>
</reference>
<dbReference type="Pfam" id="PF14307">
    <property type="entry name" value="Glyco_tran_WbsX"/>
    <property type="match status" value="1"/>
</dbReference>
<dbReference type="PANTHER" id="PTHR41244:SF1">
    <property type="entry name" value="GLYCOSYLTRANSFERASE"/>
    <property type="match status" value="1"/>
</dbReference>
<evidence type="ECO:0000313" key="1">
    <source>
        <dbReference type="EMBL" id="KAK1740822.1"/>
    </source>
</evidence>